<accession>A0A367L6Y9</accession>
<dbReference type="EMBL" id="LKCN02000013">
    <property type="protein sequence ID" value="RCI10185.1"/>
    <property type="molecule type" value="Genomic_DNA"/>
</dbReference>
<gene>
    <name evidence="1" type="ORF">L249_8623</name>
</gene>
<proteinExistence type="predicted"/>
<name>A0A367L6Y9_9HYPO</name>
<evidence type="ECO:0000313" key="1">
    <source>
        <dbReference type="EMBL" id="RCI10185.1"/>
    </source>
</evidence>
<protein>
    <submittedName>
        <fullName evidence="1">Uncharacterized protein</fullName>
    </submittedName>
</protein>
<comment type="caution">
    <text evidence="1">The sequence shown here is derived from an EMBL/GenBank/DDBJ whole genome shotgun (WGS) entry which is preliminary data.</text>
</comment>
<dbReference type="Proteomes" id="UP000253664">
    <property type="component" value="Unassembled WGS sequence"/>
</dbReference>
<evidence type="ECO:0000313" key="2">
    <source>
        <dbReference type="Proteomes" id="UP000253664"/>
    </source>
</evidence>
<dbReference type="AlphaFoldDB" id="A0A367L6Y9"/>
<sequence length="236" mass="25468">MPNALAISQSPAKSSTTVQISGGNLALTLVEEPTPALRTVAESVATSTSLPRLSRSAWFFMRPSTSLKPFQFGTRLGVGVPSIGVMTRTQLHLRCSLLSWRFVVGFVHIWVLMPGTRTTLLCGFHPRRTAPRRVSAMPASIFAMPSASSGTHTIRSAHSTNSTKFRFSMTMMVCVSRGTTSSTMALASISGLLERRTTSACAHDVSRGPVAATSRCSLRCWLRMSLSDVDDESLEA</sequence>
<reference evidence="1 2" key="1">
    <citation type="journal article" date="2015" name="BMC Genomics">
        <title>Insights from the genome of Ophiocordyceps polyrhachis-furcata to pathogenicity and host specificity in insect fungi.</title>
        <authorList>
            <person name="Wichadakul D."/>
            <person name="Kobmoo N."/>
            <person name="Ingsriswang S."/>
            <person name="Tangphatsornruang S."/>
            <person name="Chantasingh D."/>
            <person name="Luangsa-ard J.J."/>
            <person name="Eurwilaichitr L."/>
        </authorList>
    </citation>
    <scope>NUCLEOTIDE SEQUENCE [LARGE SCALE GENOMIC DNA]</scope>
    <source>
        <strain evidence="1 2">BCC 54312</strain>
    </source>
</reference>
<organism evidence="1 2">
    <name type="scientific">Ophiocordyceps polyrhachis-furcata BCC 54312</name>
    <dbReference type="NCBI Taxonomy" id="1330021"/>
    <lineage>
        <taxon>Eukaryota</taxon>
        <taxon>Fungi</taxon>
        <taxon>Dikarya</taxon>
        <taxon>Ascomycota</taxon>
        <taxon>Pezizomycotina</taxon>
        <taxon>Sordariomycetes</taxon>
        <taxon>Hypocreomycetidae</taxon>
        <taxon>Hypocreales</taxon>
        <taxon>Ophiocordycipitaceae</taxon>
        <taxon>Ophiocordyceps</taxon>
    </lineage>
</organism>
<keyword evidence="2" id="KW-1185">Reference proteome</keyword>